<dbReference type="PROSITE" id="PS50137">
    <property type="entry name" value="DS_RBD"/>
    <property type="match status" value="1"/>
</dbReference>
<evidence type="ECO:0000256" key="2">
    <source>
        <dbReference type="SAM" id="MobiDB-lite"/>
    </source>
</evidence>
<keyword evidence="5" id="KW-1185">Reference proteome</keyword>
<evidence type="ECO:0000256" key="1">
    <source>
        <dbReference type="PROSITE-ProRule" id="PRU00266"/>
    </source>
</evidence>
<proteinExistence type="predicted"/>
<dbReference type="RefSeq" id="WP_009381079.1">
    <property type="nucleotide sequence ID" value="NZ_AMSP01000020.1"/>
</dbReference>
<feature type="compositionally biased region" description="Polar residues" evidence="2">
    <location>
        <begin position="328"/>
        <end position="338"/>
    </location>
</feature>
<feature type="compositionally biased region" description="Low complexity" evidence="2">
    <location>
        <begin position="99"/>
        <end position="120"/>
    </location>
</feature>
<gene>
    <name evidence="4" type="ORF">C272_15807</name>
</gene>
<accession>K9AGA7</accession>
<dbReference type="Proteomes" id="UP000009879">
    <property type="component" value="Unassembled WGS sequence"/>
</dbReference>
<name>K9AGA7_9MICO</name>
<evidence type="ECO:0000313" key="5">
    <source>
        <dbReference type="Proteomes" id="UP000009879"/>
    </source>
</evidence>
<dbReference type="InterPro" id="IPR014720">
    <property type="entry name" value="dsRBD_dom"/>
</dbReference>
<dbReference type="Pfam" id="PF13454">
    <property type="entry name" value="NAD_binding_9"/>
    <property type="match status" value="1"/>
</dbReference>
<feature type="region of interest" description="Disordered" evidence="2">
    <location>
        <begin position="302"/>
        <end position="340"/>
    </location>
</feature>
<dbReference type="InterPro" id="IPR052189">
    <property type="entry name" value="L-asp_N-monooxygenase_NS-form"/>
</dbReference>
<dbReference type="eggNOG" id="COG4529">
    <property type="taxonomic scope" value="Bacteria"/>
</dbReference>
<feature type="compositionally biased region" description="Low complexity" evidence="2">
    <location>
        <begin position="302"/>
        <end position="322"/>
    </location>
</feature>
<feature type="region of interest" description="Disordered" evidence="2">
    <location>
        <begin position="453"/>
        <end position="472"/>
    </location>
</feature>
<sequence>MSADHSVAIIGVGPRGLSVLERLVALGARRWDPARGPIVIHLVDPYPPGAGIVWRTDQPTSLLMNTTIGEQTIFPDGSCSFLAEAIDAGDAARPDDRTPGSTDSSSVASASSTGAAVPSPEAAGRSPFGPSMAEWYRASGGTEPVDSTFPSRTLYGEYLSDAYARIRDSAPDFIEIVEHRTRAESVIDLPAVDLPGDPSEAVPPQLIRCEDGTTIIAAAVVLAVGHIPSTPTEERARLAAFAQRSGGIYIPQSLPAEAPLDEIPAHARVLVRGMGLNYFDVQTLLTIKRGGSFVDAGTSDGAGTSDAGGTSDAASSAASSAAEPAAWSDNSATSTASGTVRYLPSGKEPALFLGSRRGIPYRSKPISPEHPRSAWPLRYFTKENVALLAGIDDLEGERRAGARFNDQLWPLILADLRFAYYRTLARTDPDAFADDPGRLREAIAEAVSRHLTRRTWQETHPEAESASDSSRQGRVTREAFAWAEIEEELVPDPAHRMSLHDLLDPLDGLEFSCREPGEPDSLHDWMLDFLRTDLRDSLAGPEGSPVKALFMVLWQSRLLLKELIAAGHIDPVSVDMEIRGWFEGFVSGICDGPPPRRIAELIALAEAGVVRFIGPDMHIGENPEYSVETDPQSSTAQDPATSEDPTTSVESAASVNSGADDDPLPQIFAVTSARVGGTITGSVVIDAASPTNSLALAADVLIHGMVDRGQLTPARLTLDDGREKRLSGLAVTQRPYRTIDEEGSAHPRRFALSIQLSSVQWGLAIAANPDSDATTLADSHAAAEAILDLI</sequence>
<feature type="compositionally biased region" description="Polar residues" evidence="2">
    <location>
        <begin position="629"/>
        <end position="657"/>
    </location>
</feature>
<feature type="region of interest" description="Disordered" evidence="2">
    <location>
        <begin position="91"/>
        <end position="128"/>
    </location>
</feature>
<dbReference type="EMBL" id="AMSP01000020">
    <property type="protein sequence ID" value="EKU45156.1"/>
    <property type="molecule type" value="Genomic_DNA"/>
</dbReference>
<dbReference type="GO" id="GO:0003723">
    <property type="term" value="F:RNA binding"/>
    <property type="evidence" value="ECO:0007669"/>
    <property type="project" value="UniProtKB-UniRule"/>
</dbReference>
<organism evidence="4 5">
    <name type="scientific">Brevibacterium casei S18</name>
    <dbReference type="NCBI Taxonomy" id="1229781"/>
    <lineage>
        <taxon>Bacteria</taxon>
        <taxon>Bacillati</taxon>
        <taxon>Actinomycetota</taxon>
        <taxon>Actinomycetes</taxon>
        <taxon>Micrococcales</taxon>
        <taxon>Brevibacteriaceae</taxon>
        <taxon>Brevibacterium</taxon>
    </lineage>
</organism>
<keyword evidence="1" id="KW-0694">RNA-binding</keyword>
<feature type="domain" description="DRBM" evidence="3">
    <location>
        <begin position="736"/>
        <end position="790"/>
    </location>
</feature>
<protein>
    <recommendedName>
        <fullName evidence="3">DRBM domain-containing protein</fullName>
    </recommendedName>
</protein>
<evidence type="ECO:0000259" key="3">
    <source>
        <dbReference type="PROSITE" id="PS50137"/>
    </source>
</evidence>
<feature type="region of interest" description="Disordered" evidence="2">
    <location>
        <begin position="620"/>
        <end position="660"/>
    </location>
</feature>
<dbReference type="AlphaFoldDB" id="K9AGA7"/>
<comment type="caution">
    <text evidence="4">The sequence shown here is derived from an EMBL/GenBank/DDBJ whole genome shotgun (WGS) entry which is preliminary data.</text>
</comment>
<reference evidence="4 5" key="1">
    <citation type="submission" date="2012-09" db="EMBL/GenBank/DDBJ databases">
        <title>Genome Sequence of Brevibacterium casei S18.</title>
        <authorList>
            <person name="Sharma R."/>
            <person name="Singh A."/>
            <person name="Jangir P.K."/>
        </authorList>
    </citation>
    <scope>NUCLEOTIDE SEQUENCE [LARGE SCALE GENOMIC DNA]</scope>
    <source>
        <strain evidence="4 5">S18</strain>
    </source>
</reference>
<dbReference type="InterPro" id="IPR038732">
    <property type="entry name" value="HpyO/CreE_NAD-binding"/>
</dbReference>
<dbReference type="PANTHER" id="PTHR40254">
    <property type="entry name" value="BLR0577 PROTEIN"/>
    <property type="match status" value="1"/>
</dbReference>
<dbReference type="PANTHER" id="PTHR40254:SF1">
    <property type="entry name" value="BLR0577 PROTEIN"/>
    <property type="match status" value="1"/>
</dbReference>
<evidence type="ECO:0000313" key="4">
    <source>
        <dbReference type="EMBL" id="EKU45156.1"/>
    </source>
</evidence>
<dbReference type="PATRIC" id="fig|1229781.4.peg.3170"/>